<sequence>MESLPKIRHSHISLNHSLLQRGSQCHRSSFPTPFSSLSPPLPPFSPIRVSSSPSPSPKPQNPLTLNLLLPPLVKPTCIAIAATAFFFMRLHSPPVAFASTPVAPPESAESETLPNESATEEQLRTTDTDALQSLLQTKIRALEINEAIRVLDRLTELEPEESEYPLLKAHLHMRYGEHELAANVFEELLHRDPFHVEAYRGLLMLTSETNKPTEELLKRIEEAAAKVCEEQERDSDVRDLKLLIAQIKVINGDLSEALKVYEELVKEEPKDFRPYLCQGIVYSMLRKKDEAEKQFEKYRALVPEDHPYKHHFEENTQFLERRGVGGAKS</sequence>
<dbReference type="PaxDb" id="3847-GLYMA13G19610.1"/>
<dbReference type="eggNOG" id="ENOG502QU4B">
    <property type="taxonomic scope" value="Eukaryota"/>
</dbReference>
<reference evidence="3" key="2">
    <citation type="submission" date="2018-02" db="UniProtKB">
        <authorList>
            <consortium name="EnsemblPlants"/>
        </authorList>
    </citation>
    <scope>IDENTIFICATION</scope>
    <source>
        <strain evidence="3">Williams 82</strain>
    </source>
</reference>
<dbReference type="OMA" id="KFHYCDQ"/>
<dbReference type="InterPro" id="IPR011990">
    <property type="entry name" value="TPR-like_helical_dom_sf"/>
</dbReference>
<reference evidence="2" key="3">
    <citation type="submission" date="2018-07" db="EMBL/GenBank/DDBJ databases">
        <title>WGS assembly of Glycine max.</title>
        <authorList>
            <person name="Schmutz J."/>
            <person name="Cannon S."/>
            <person name="Schlueter J."/>
            <person name="Ma J."/>
            <person name="Mitros T."/>
            <person name="Nelson W."/>
            <person name="Hyten D."/>
            <person name="Song Q."/>
            <person name="Thelen J."/>
            <person name="Cheng J."/>
            <person name="Xu D."/>
            <person name="Hellsten U."/>
            <person name="May G."/>
            <person name="Yu Y."/>
            <person name="Sakurai T."/>
            <person name="Umezawa T."/>
            <person name="Bhattacharyya M."/>
            <person name="Sandhu D."/>
            <person name="Valliyodan B."/>
            <person name="Lindquist E."/>
            <person name="Peto M."/>
            <person name="Grant D."/>
            <person name="Shu S."/>
            <person name="Goodstein D."/>
            <person name="Barry K."/>
            <person name="Futrell-Griggs M."/>
            <person name="Abernathy B."/>
            <person name="Du J."/>
            <person name="Tian Z."/>
            <person name="Zhu L."/>
            <person name="Gill N."/>
            <person name="Joshi T."/>
            <person name="Libault M."/>
            <person name="Sethuraman A."/>
            <person name="Zhang X."/>
            <person name="Shinozaki K."/>
            <person name="Nguyen H."/>
            <person name="Wing R."/>
            <person name="Cregan P."/>
            <person name="Specht J."/>
            <person name="Grimwood J."/>
            <person name="Rokhsar D."/>
            <person name="Stacey G."/>
            <person name="Shoemaker R."/>
            <person name="Jackson S."/>
        </authorList>
    </citation>
    <scope>NUCLEOTIDE SEQUENCE</scope>
    <source>
        <tissue evidence="2">Callus</tissue>
    </source>
</reference>
<dbReference type="EnsemblPlants" id="KRH19745">
    <property type="protein sequence ID" value="KRH19745"/>
    <property type="gene ID" value="GLYMA_13G133400"/>
</dbReference>
<proteinExistence type="predicted"/>
<dbReference type="Gramene" id="KRH19745">
    <property type="protein sequence ID" value="KRH19745"/>
    <property type="gene ID" value="GLYMA_13G133400"/>
</dbReference>
<dbReference type="AlphaFoldDB" id="I1LYW5"/>
<accession>I1LYW5</accession>
<dbReference type="Gene3D" id="1.25.40.10">
    <property type="entry name" value="Tetratricopeptide repeat domain"/>
    <property type="match status" value="1"/>
</dbReference>
<dbReference type="GeneID" id="100812214"/>
<evidence type="ECO:0000313" key="4">
    <source>
        <dbReference type="Proteomes" id="UP000008827"/>
    </source>
</evidence>
<dbReference type="InterPro" id="IPR019734">
    <property type="entry name" value="TPR_rpt"/>
</dbReference>
<dbReference type="PANTHER" id="PTHR26312:SF67">
    <property type="entry name" value="PROTEIN SLOW GREEN 1, CHLOROPLASTIC"/>
    <property type="match status" value="1"/>
</dbReference>
<dbReference type="Proteomes" id="UP000008827">
    <property type="component" value="Chromosome 13"/>
</dbReference>
<evidence type="ECO:0000313" key="2">
    <source>
        <dbReference type="EMBL" id="KRH19745.1"/>
    </source>
</evidence>
<dbReference type="SMR" id="I1LYW5"/>
<keyword evidence="4" id="KW-1185">Reference proteome</keyword>
<dbReference type="SMART" id="SM00028">
    <property type="entry name" value="TPR"/>
    <property type="match status" value="3"/>
</dbReference>
<dbReference type="KEGG" id="gmx:100812214"/>
<dbReference type="OrthoDB" id="66906at2759"/>
<gene>
    <name evidence="3" type="primary">LOC100812214</name>
    <name evidence="2" type="ORF">GLYMA_13G133400</name>
</gene>
<protein>
    <submittedName>
        <fullName evidence="2 3">Uncharacterized protein</fullName>
    </submittedName>
</protein>
<name>I1LYW5_SOYBN</name>
<dbReference type="Pfam" id="PF13432">
    <property type="entry name" value="TPR_16"/>
    <property type="match status" value="2"/>
</dbReference>
<dbReference type="RefSeq" id="XP_003542471.1">
    <property type="nucleotide sequence ID" value="XM_003542423.5"/>
</dbReference>
<feature type="region of interest" description="Disordered" evidence="1">
    <location>
        <begin position="100"/>
        <end position="125"/>
    </location>
</feature>
<organism evidence="3">
    <name type="scientific">Glycine max</name>
    <name type="common">Soybean</name>
    <name type="synonym">Glycine hispida</name>
    <dbReference type="NCBI Taxonomy" id="3847"/>
    <lineage>
        <taxon>Eukaryota</taxon>
        <taxon>Viridiplantae</taxon>
        <taxon>Streptophyta</taxon>
        <taxon>Embryophyta</taxon>
        <taxon>Tracheophyta</taxon>
        <taxon>Spermatophyta</taxon>
        <taxon>Magnoliopsida</taxon>
        <taxon>eudicotyledons</taxon>
        <taxon>Gunneridae</taxon>
        <taxon>Pentapetalae</taxon>
        <taxon>rosids</taxon>
        <taxon>fabids</taxon>
        <taxon>Fabales</taxon>
        <taxon>Fabaceae</taxon>
        <taxon>Papilionoideae</taxon>
        <taxon>50 kb inversion clade</taxon>
        <taxon>NPAAA clade</taxon>
        <taxon>indigoferoid/millettioid clade</taxon>
        <taxon>Phaseoleae</taxon>
        <taxon>Glycine</taxon>
        <taxon>Glycine subgen. Soja</taxon>
    </lineage>
</organism>
<evidence type="ECO:0000256" key="1">
    <source>
        <dbReference type="SAM" id="MobiDB-lite"/>
    </source>
</evidence>
<dbReference type="EMBL" id="CM000846">
    <property type="protein sequence ID" value="KRH19745.1"/>
    <property type="molecule type" value="Genomic_DNA"/>
</dbReference>
<dbReference type="SUPFAM" id="SSF48452">
    <property type="entry name" value="TPR-like"/>
    <property type="match status" value="1"/>
</dbReference>
<dbReference type="STRING" id="3847.I1LYW5"/>
<dbReference type="HOGENOM" id="CLU_044919_1_0_1"/>
<evidence type="ECO:0000313" key="3">
    <source>
        <dbReference type="EnsemblPlants" id="KRH19745"/>
    </source>
</evidence>
<reference evidence="2 3" key="1">
    <citation type="journal article" date="2010" name="Nature">
        <title>Genome sequence of the palaeopolyploid soybean.</title>
        <authorList>
            <person name="Schmutz J."/>
            <person name="Cannon S.B."/>
            <person name="Schlueter J."/>
            <person name="Ma J."/>
            <person name="Mitros T."/>
            <person name="Nelson W."/>
            <person name="Hyten D.L."/>
            <person name="Song Q."/>
            <person name="Thelen J.J."/>
            <person name="Cheng J."/>
            <person name="Xu D."/>
            <person name="Hellsten U."/>
            <person name="May G.D."/>
            <person name="Yu Y."/>
            <person name="Sakurai T."/>
            <person name="Umezawa T."/>
            <person name="Bhattacharyya M.K."/>
            <person name="Sandhu D."/>
            <person name="Valliyodan B."/>
            <person name="Lindquist E."/>
            <person name="Peto M."/>
            <person name="Grant D."/>
            <person name="Shu S."/>
            <person name="Goodstein D."/>
            <person name="Barry K."/>
            <person name="Futrell-Griggs M."/>
            <person name="Abernathy B."/>
            <person name="Du J."/>
            <person name="Tian Z."/>
            <person name="Zhu L."/>
            <person name="Gill N."/>
            <person name="Joshi T."/>
            <person name="Libault M."/>
            <person name="Sethuraman A."/>
            <person name="Zhang X.-C."/>
            <person name="Shinozaki K."/>
            <person name="Nguyen H.T."/>
            <person name="Wing R.A."/>
            <person name="Cregan P."/>
            <person name="Specht J."/>
            <person name="Grimwood J."/>
            <person name="Rokhsar D."/>
            <person name="Stacey G."/>
            <person name="Shoemaker R.C."/>
            <person name="Jackson S.A."/>
        </authorList>
    </citation>
    <scope>NUCLEOTIDE SEQUENCE [LARGE SCALE GENOMIC DNA]</scope>
    <source>
        <strain evidence="3">cv. Williams 82</strain>
        <tissue evidence="2">Callus</tissue>
    </source>
</reference>
<dbReference type="PANTHER" id="PTHR26312">
    <property type="entry name" value="TETRATRICOPEPTIDE REPEAT PROTEIN 5"/>
    <property type="match status" value="1"/>
</dbReference>